<evidence type="ECO:0000313" key="3">
    <source>
        <dbReference type="EMBL" id="TQL90669.1"/>
    </source>
</evidence>
<evidence type="ECO:0000313" key="4">
    <source>
        <dbReference type="Proteomes" id="UP000316096"/>
    </source>
</evidence>
<keyword evidence="1" id="KW-0812">Transmembrane</keyword>
<dbReference type="AlphaFoldDB" id="A0A543C0R3"/>
<accession>A0A543C0R3</accession>
<evidence type="ECO:0008006" key="5">
    <source>
        <dbReference type="Google" id="ProtNLM"/>
    </source>
</evidence>
<gene>
    <name evidence="3" type="ORF">FB559_7981</name>
</gene>
<feature type="transmembrane region" description="Helical" evidence="1">
    <location>
        <begin position="34"/>
        <end position="55"/>
    </location>
</feature>
<keyword evidence="4" id="KW-1185">Reference proteome</keyword>
<protein>
    <recommendedName>
        <fullName evidence="5">Secreted protein with PEP-CTERM sorting signal</fullName>
    </recommendedName>
</protein>
<keyword evidence="2" id="KW-0732">Signal</keyword>
<dbReference type="Proteomes" id="UP000316096">
    <property type="component" value="Unassembled WGS sequence"/>
</dbReference>
<sequence>MSPKQAATTCAVLCVLGTSMTVFAMVSEGVSRATLGALIPSAVFFLLAIGLYRYASRASLRGEE</sequence>
<proteinExistence type="predicted"/>
<comment type="caution">
    <text evidence="3">The sequence shown here is derived from an EMBL/GenBank/DDBJ whole genome shotgun (WGS) entry which is preliminary data.</text>
</comment>
<organism evidence="3 4">
    <name type="scientific">Actinoallomurus bryophytorum</name>
    <dbReference type="NCBI Taxonomy" id="1490222"/>
    <lineage>
        <taxon>Bacteria</taxon>
        <taxon>Bacillati</taxon>
        <taxon>Actinomycetota</taxon>
        <taxon>Actinomycetes</taxon>
        <taxon>Streptosporangiales</taxon>
        <taxon>Thermomonosporaceae</taxon>
        <taxon>Actinoallomurus</taxon>
    </lineage>
</organism>
<dbReference type="EMBL" id="VFOZ01000002">
    <property type="protein sequence ID" value="TQL90669.1"/>
    <property type="molecule type" value="Genomic_DNA"/>
</dbReference>
<reference evidence="3 4" key="1">
    <citation type="submission" date="2019-06" db="EMBL/GenBank/DDBJ databases">
        <title>Sequencing the genomes of 1000 actinobacteria strains.</title>
        <authorList>
            <person name="Klenk H.-P."/>
        </authorList>
    </citation>
    <scope>NUCLEOTIDE SEQUENCE [LARGE SCALE GENOMIC DNA]</scope>
    <source>
        <strain evidence="3 4">DSM 102200</strain>
    </source>
</reference>
<name>A0A543C0R3_9ACTN</name>
<feature type="signal peptide" evidence="2">
    <location>
        <begin position="1"/>
        <end position="24"/>
    </location>
</feature>
<keyword evidence="1" id="KW-0472">Membrane</keyword>
<feature type="chain" id="PRO_5021714944" description="Secreted protein with PEP-CTERM sorting signal" evidence="2">
    <location>
        <begin position="25"/>
        <end position="64"/>
    </location>
</feature>
<keyword evidence="1" id="KW-1133">Transmembrane helix</keyword>
<evidence type="ECO:0000256" key="1">
    <source>
        <dbReference type="SAM" id="Phobius"/>
    </source>
</evidence>
<evidence type="ECO:0000256" key="2">
    <source>
        <dbReference type="SAM" id="SignalP"/>
    </source>
</evidence>